<dbReference type="InterPro" id="IPR026960">
    <property type="entry name" value="RVT-Znf"/>
</dbReference>
<organism evidence="2 3">
    <name type="scientific">Thalictrum thalictroides</name>
    <name type="common">Rue-anemone</name>
    <name type="synonym">Anemone thalictroides</name>
    <dbReference type="NCBI Taxonomy" id="46969"/>
    <lineage>
        <taxon>Eukaryota</taxon>
        <taxon>Viridiplantae</taxon>
        <taxon>Streptophyta</taxon>
        <taxon>Embryophyta</taxon>
        <taxon>Tracheophyta</taxon>
        <taxon>Spermatophyta</taxon>
        <taxon>Magnoliopsida</taxon>
        <taxon>Ranunculales</taxon>
        <taxon>Ranunculaceae</taxon>
        <taxon>Thalictroideae</taxon>
        <taxon>Thalictrum</taxon>
    </lineage>
</organism>
<keyword evidence="3" id="KW-1185">Reference proteome</keyword>
<accession>A0A7J6V794</accession>
<dbReference type="Pfam" id="PF13966">
    <property type="entry name" value="zf-RVT"/>
    <property type="match status" value="1"/>
</dbReference>
<feature type="domain" description="Reverse transcriptase zinc-binding" evidence="1">
    <location>
        <begin position="283"/>
        <end position="339"/>
    </location>
</feature>
<evidence type="ECO:0000313" key="2">
    <source>
        <dbReference type="EMBL" id="KAF5180637.1"/>
    </source>
</evidence>
<dbReference type="Proteomes" id="UP000554482">
    <property type="component" value="Unassembled WGS sequence"/>
</dbReference>
<protein>
    <recommendedName>
        <fullName evidence="1">Reverse transcriptase zinc-binding domain-containing protein</fullName>
    </recommendedName>
</protein>
<dbReference type="AlphaFoldDB" id="A0A7J6V794"/>
<evidence type="ECO:0000313" key="3">
    <source>
        <dbReference type="Proteomes" id="UP000554482"/>
    </source>
</evidence>
<evidence type="ECO:0000259" key="1">
    <source>
        <dbReference type="Pfam" id="PF13966"/>
    </source>
</evidence>
<dbReference type="OrthoDB" id="1748414at2759"/>
<comment type="caution">
    <text evidence="2">The sequence shown here is derived from an EMBL/GenBank/DDBJ whole genome shotgun (WGS) entry which is preliminary data.</text>
</comment>
<name>A0A7J6V794_THATH</name>
<gene>
    <name evidence="2" type="ORF">FRX31_029777</name>
</gene>
<proteinExistence type="predicted"/>
<dbReference type="PANTHER" id="PTHR36617">
    <property type="entry name" value="PROTEIN, PUTATIVE-RELATED"/>
    <property type="match status" value="1"/>
</dbReference>
<dbReference type="PANTHER" id="PTHR36617:SF16">
    <property type="entry name" value="OS04G0516500 PROTEIN"/>
    <property type="match status" value="1"/>
</dbReference>
<sequence>MGNYEWIADESYFVTMDPSGGSEARTKNDEADQNNNIDLERNLLISSTSGAYSEENLNVEVVSSNKHIINSIISSRIGSQPFSISFFYGSPYPNQKDLSWSFLEVAGETTSHPWMTIGDLNAVFSGFEKIGGLPFSEYENRVAIDTKQKLGLIDLGSSSPLQNHNQNSTNASWTWNSIRSTITNMVSQICWDIGDGTKIRIWEEPWIPSLPSHIPSPAFSSQPHNQQISHVNQLLLPNSSTWNISLLNQMFDPFSVQHIMNTNIRGTNHNDRLKWLGNKNGVFTVKSMYKFITSNIDHVQTDQKMNLKLWKVSAPPRAILFAWKYFHGGVPTRERLGRHLIIPTK</sequence>
<reference evidence="2 3" key="1">
    <citation type="submission" date="2020-06" db="EMBL/GenBank/DDBJ databases">
        <title>Transcriptomic and genomic resources for Thalictrum thalictroides and T. hernandezii: Facilitating candidate gene discovery in an emerging model plant lineage.</title>
        <authorList>
            <person name="Arias T."/>
            <person name="Riano-Pachon D.M."/>
            <person name="Di Stilio V.S."/>
        </authorList>
    </citation>
    <scope>NUCLEOTIDE SEQUENCE [LARGE SCALE GENOMIC DNA]</scope>
    <source>
        <strain evidence="3">cv. WT478/WT964</strain>
        <tissue evidence="2">Leaves</tissue>
    </source>
</reference>
<dbReference type="EMBL" id="JABWDY010037133">
    <property type="protein sequence ID" value="KAF5180637.1"/>
    <property type="molecule type" value="Genomic_DNA"/>
</dbReference>